<dbReference type="Pfam" id="PF13637">
    <property type="entry name" value="Ank_4"/>
    <property type="match status" value="1"/>
</dbReference>
<evidence type="ECO:0000313" key="19">
    <source>
        <dbReference type="Proteomes" id="UP000604825"/>
    </source>
</evidence>
<comment type="domain">
    <text evidence="15">The segment S4 is probably the voltage-sensor and is characterized by a series of positively charged amino acids. The pore-forming region H5 is enclosed by the transmembrane segments S5 and S6 in the Shaker-type (1P/6TM) and contains the GYGD signature motif which seems to be involved in potassium selectivity.</text>
</comment>
<feature type="domain" description="Peptidase A1" evidence="17">
    <location>
        <begin position="37"/>
        <end position="176"/>
    </location>
</feature>
<keyword evidence="12 15" id="KW-0472">Membrane</keyword>
<evidence type="ECO:0000313" key="18">
    <source>
        <dbReference type="EMBL" id="CAD6260764.1"/>
    </source>
</evidence>
<dbReference type="Pfam" id="PF00520">
    <property type="entry name" value="Ion_trans"/>
    <property type="match status" value="1"/>
</dbReference>
<dbReference type="PANTHER" id="PTHR45743">
    <property type="entry name" value="POTASSIUM CHANNEL AKT1"/>
    <property type="match status" value="1"/>
</dbReference>
<dbReference type="Gene3D" id="1.10.287.70">
    <property type="match status" value="1"/>
</dbReference>
<dbReference type="Pfam" id="PF12796">
    <property type="entry name" value="Ank_2"/>
    <property type="match status" value="1"/>
</dbReference>
<dbReference type="PROSITE" id="PS50297">
    <property type="entry name" value="ANK_REP_REGION"/>
    <property type="match status" value="2"/>
</dbReference>
<dbReference type="Gene3D" id="2.60.120.10">
    <property type="entry name" value="Jelly Rolls"/>
    <property type="match status" value="1"/>
</dbReference>
<evidence type="ECO:0000256" key="7">
    <source>
        <dbReference type="ARBA" id="ARBA00022826"/>
    </source>
</evidence>
<evidence type="ECO:0000256" key="4">
    <source>
        <dbReference type="ARBA" id="ARBA00022448"/>
    </source>
</evidence>
<dbReference type="InterPro" id="IPR001969">
    <property type="entry name" value="Aspartic_peptidase_AS"/>
</dbReference>
<dbReference type="SUPFAM" id="SSF50630">
    <property type="entry name" value="Acid proteases"/>
    <property type="match status" value="1"/>
</dbReference>
<reference evidence="18" key="1">
    <citation type="submission" date="2020-10" db="EMBL/GenBank/DDBJ databases">
        <authorList>
            <person name="Han B."/>
            <person name="Lu T."/>
            <person name="Zhao Q."/>
            <person name="Huang X."/>
            <person name="Zhao Y."/>
        </authorList>
    </citation>
    <scope>NUCLEOTIDE SEQUENCE</scope>
</reference>
<dbReference type="InterPro" id="IPR018490">
    <property type="entry name" value="cNMP-bd_dom_sf"/>
</dbReference>
<dbReference type="Gene3D" id="1.25.40.20">
    <property type="entry name" value="Ankyrin repeat-containing domain"/>
    <property type="match status" value="2"/>
</dbReference>
<dbReference type="InterPro" id="IPR002110">
    <property type="entry name" value="Ankyrin_rpt"/>
</dbReference>
<dbReference type="GO" id="GO:0006508">
    <property type="term" value="P:proteolysis"/>
    <property type="evidence" value="ECO:0007669"/>
    <property type="project" value="InterPro"/>
</dbReference>
<evidence type="ECO:0000256" key="6">
    <source>
        <dbReference type="ARBA" id="ARBA00022692"/>
    </source>
</evidence>
<evidence type="ECO:0000256" key="8">
    <source>
        <dbReference type="ARBA" id="ARBA00022882"/>
    </source>
</evidence>
<dbReference type="PROSITE" id="PS50042">
    <property type="entry name" value="CNMP_BINDING_3"/>
    <property type="match status" value="1"/>
</dbReference>
<dbReference type="SUPFAM" id="SSF48403">
    <property type="entry name" value="Ankyrin repeat"/>
    <property type="match status" value="1"/>
</dbReference>
<keyword evidence="19" id="KW-1185">Reference proteome</keyword>
<evidence type="ECO:0000256" key="11">
    <source>
        <dbReference type="ARBA" id="ARBA00023065"/>
    </source>
</evidence>
<accession>A0A811QNS3</accession>
<comment type="similarity">
    <text evidence="3 15">Belongs to the potassium channel family. Plant (TC 1.A.1.4) subfamily.</text>
</comment>
<dbReference type="InterPro" id="IPR014710">
    <property type="entry name" value="RmlC-like_jellyroll"/>
</dbReference>
<dbReference type="PROSITE" id="PS51767">
    <property type="entry name" value="PEPTIDASE_A1"/>
    <property type="match status" value="1"/>
</dbReference>
<evidence type="ECO:0000256" key="9">
    <source>
        <dbReference type="ARBA" id="ARBA00022958"/>
    </source>
</evidence>
<evidence type="ECO:0000259" key="17">
    <source>
        <dbReference type="PROSITE" id="PS51767"/>
    </source>
</evidence>
<dbReference type="FunFam" id="1.10.287.70:FF:000123">
    <property type="entry name" value="Potassium channel KAT3"/>
    <property type="match status" value="1"/>
</dbReference>
<sequence>MQLGYIEFVPAFSYPQSSDHISQVTETTNGNVNTLEYVVTVGLGTPAVHQTVLIDTGSDLSWVQCRPCPVPPCHRQKDAVFDPSKSSTFASIPCGSPACARLGAQYASGCSRGGQCGYAVNYTDGSSTTGTYSSDTLTMTSSGSGGVVSGGFTFGCSHSEPGFSDPDRTDGILGIGGGAQSLGTIITWLPPIAYSALRAAFGDAFFGELVDQQDDAAAAGADGGKGGEEDEQEMREVFKLAHRPQMMSLAEFQFAVLIIFVHWSMGGVAPVKPLAKVDNLTTHKQATSSSTRTLLSRHVYLMDLLLKSRRSSWHNSSALRLPQNCCYGSFVIHPNGRWYRIWSSAMFLWSIYSTFFTPFEFGFFRGLPEHLLDLECVQLVFLADVAVQFFLAYRDAHTYRMVYDKRKIALRYIKGSFALDILGCFPWDFIYKATGRTEMVRCLVWLRLYRARNILAFFKRTEKDIRISYLFTRIVKLITVDLHFTHTAACVFYYLATTQPPAREGGTWIGSLTLGDTRYISFREMDLLTRYVTSLYLAIVTMATVGYGDVHAVNPREMAFTVVYISFSILLSAYLIGNMTALIVKGSKTERFRDKMTDLIRYMNRNKLGAGIRSQVKDHLLLQYESSYTRDRVVDDIPVSVRSKMSQTLYLDMVSRVHLFNGCSEDFLSQIVVKLHEEFFLPGEVILEQGTVVDQIYIVAHGCLEEVATGEGGSEEIISALLPYDIIGDVSVVCNVPQPHTVRVCELCSLLRIDKQSLTSILKIYFKDSRQILSNLLKGRATESKGKQLESDITYLISRQEAELVLGVNNAAYRGDLFRLKGLISAGADPSKPDHDGRTALHVAALRGYEDIVRFLIQRGANVNSIALKSGHERITSLLVKHGAALNLEDAGGYLCRVVTDGKIVLLKRLLRFGVDPNCKNYDQRTPLHVAAAEGLHLVAGMLVDFGADVLAKDRWGNTPLDEGRRCSSRPLVRILEQARTVAVTQ</sequence>
<dbReference type="PRINTS" id="PR01415">
    <property type="entry name" value="ANKYRIN"/>
</dbReference>
<name>A0A811QNS3_9POAL</name>
<keyword evidence="4 15" id="KW-0813">Transport</keyword>
<dbReference type="Proteomes" id="UP000604825">
    <property type="component" value="Unassembled WGS sequence"/>
</dbReference>
<evidence type="ECO:0000256" key="3">
    <source>
        <dbReference type="ARBA" id="ARBA00007929"/>
    </source>
</evidence>
<comment type="subunit">
    <text evidence="15">The potassium channel is composed of a homo- or heterotetrameric complex of pore-forming subunits.</text>
</comment>
<dbReference type="SUPFAM" id="SSF81324">
    <property type="entry name" value="Voltage-gated potassium channels"/>
    <property type="match status" value="1"/>
</dbReference>
<dbReference type="OrthoDB" id="426293at2759"/>
<dbReference type="PROSITE" id="PS00141">
    <property type="entry name" value="ASP_PROTEASE"/>
    <property type="match status" value="1"/>
</dbReference>
<dbReference type="InterPro" id="IPR005821">
    <property type="entry name" value="Ion_trans_dom"/>
</dbReference>
<dbReference type="PANTHER" id="PTHR45743:SF4">
    <property type="entry name" value="POTASSIUM CHANNEL KOR2"/>
    <property type="match status" value="1"/>
</dbReference>
<dbReference type="GO" id="GO:0005249">
    <property type="term" value="F:voltage-gated potassium channel activity"/>
    <property type="evidence" value="ECO:0007669"/>
    <property type="project" value="UniProtKB-UniRule"/>
</dbReference>
<gene>
    <name evidence="18" type="ORF">NCGR_LOCUS44188</name>
</gene>
<comment type="subcellular location">
    <subcellularLocation>
        <location evidence="1 15">Membrane</location>
        <topology evidence="1 15">Multi-pass membrane protein</topology>
    </subcellularLocation>
</comment>
<evidence type="ECO:0000256" key="10">
    <source>
        <dbReference type="ARBA" id="ARBA00022989"/>
    </source>
</evidence>
<dbReference type="GO" id="GO:0034702">
    <property type="term" value="C:monoatomic ion channel complex"/>
    <property type="evidence" value="ECO:0007669"/>
    <property type="project" value="UniProtKB-KW"/>
</dbReference>
<feature type="transmembrane region" description="Helical" evidence="15">
    <location>
        <begin position="528"/>
        <end position="547"/>
    </location>
</feature>
<evidence type="ECO:0000256" key="12">
    <source>
        <dbReference type="ARBA" id="ARBA00023136"/>
    </source>
</evidence>
<organism evidence="18 19">
    <name type="scientific">Miscanthus lutarioriparius</name>
    <dbReference type="NCBI Taxonomy" id="422564"/>
    <lineage>
        <taxon>Eukaryota</taxon>
        <taxon>Viridiplantae</taxon>
        <taxon>Streptophyta</taxon>
        <taxon>Embryophyta</taxon>
        <taxon>Tracheophyta</taxon>
        <taxon>Spermatophyta</taxon>
        <taxon>Magnoliopsida</taxon>
        <taxon>Liliopsida</taxon>
        <taxon>Poales</taxon>
        <taxon>Poaceae</taxon>
        <taxon>PACMAD clade</taxon>
        <taxon>Panicoideae</taxon>
        <taxon>Andropogonodae</taxon>
        <taxon>Andropogoneae</taxon>
        <taxon>Saccharinae</taxon>
        <taxon>Miscanthus</taxon>
    </lineage>
</organism>
<dbReference type="Pfam" id="PF14543">
    <property type="entry name" value="TAXi_N"/>
    <property type="match status" value="1"/>
</dbReference>
<comment type="caution">
    <text evidence="18">The sequence shown here is derived from an EMBL/GenBank/DDBJ whole genome shotgun (WGS) entry which is preliminary data.</text>
</comment>
<dbReference type="InterPro" id="IPR033121">
    <property type="entry name" value="PEPTIDASE_A1"/>
</dbReference>
<dbReference type="InterPro" id="IPR036770">
    <property type="entry name" value="Ankyrin_rpt-contain_sf"/>
</dbReference>
<dbReference type="PROSITE" id="PS50088">
    <property type="entry name" value="ANK_REPEAT"/>
    <property type="match status" value="2"/>
</dbReference>
<dbReference type="SMART" id="SM00248">
    <property type="entry name" value="ANK"/>
    <property type="match status" value="3"/>
</dbReference>
<dbReference type="InterPro" id="IPR045319">
    <property type="entry name" value="KAT/AKT"/>
</dbReference>
<keyword evidence="6 15" id="KW-0812">Transmembrane</keyword>
<dbReference type="InterPro" id="IPR021109">
    <property type="entry name" value="Peptidase_aspartic_dom_sf"/>
</dbReference>
<keyword evidence="8 15" id="KW-0851">Voltage-gated channel</keyword>
<evidence type="ECO:0000256" key="1">
    <source>
        <dbReference type="ARBA" id="ARBA00004141"/>
    </source>
</evidence>
<dbReference type="InterPro" id="IPR000595">
    <property type="entry name" value="cNMP-bd_dom"/>
</dbReference>
<comment type="function">
    <text evidence="15">Potassium channel.</text>
</comment>
<feature type="transmembrane region" description="Helical" evidence="15">
    <location>
        <begin position="559"/>
        <end position="584"/>
    </location>
</feature>
<keyword evidence="13 15" id="KW-0407">Ion channel</keyword>
<dbReference type="FunFam" id="2.60.120.10:FF:000074">
    <property type="entry name" value="Potassium channel KAT2"/>
    <property type="match status" value="1"/>
</dbReference>
<evidence type="ECO:0000256" key="13">
    <source>
        <dbReference type="ARBA" id="ARBA00023303"/>
    </source>
</evidence>
<feature type="repeat" description="ANK" evidence="14">
    <location>
        <begin position="923"/>
        <end position="955"/>
    </location>
</feature>
<dbReference type="Pfam" id="PF00027">
    <property type="entry name" value="cNMP_binding"/>
    <property type="match status" value="1"/>
</dbReference>
<protein>
    <recommendedName>
        <fullName evidence="15">Potassium channel</fullName>
    </recommendedName>
</protein>
<dbReference type="EMBL" id="CAJGYO010000011">
    <property type="protein sequence ID" value="CAD6260764.1"/>
    <property type="molecule type" value="Genomic_DNA"/>
</dbReference>
<feature type="domain" description="Cyclic nucleotide-binding" evidence="16">
    <location>
        <begin position="659"/>
        <end position="779"/>
    </location>
</feature>
<keyword evidence="7 15" id="KW-0631">Potassium channel</keyword>
<evidence type="ECO:0000256" key="5">
    <source>
        <dbReference type="ARBA" id="ARBA00022538"/>
    </source>
</evidence>
<evidence type="ECO:0000256" key="15">
    <source>
        <dbReference type="RuleBase" id="RU369015"/>
    </source>
</evidence>
<dbReference type="SUPFAM" id="SSF51206">
    <property type="entry name" value="cAMP-binding domain-like"/>
    <property type="match status" value="1"/>
</dbReference>
<dbReference type="InterPro" id="IPR032861">
    <property type="entry name" value="TAXi_N"/>
</dbReference>
<comment type="similarity">
    <text evidence="2">Belongs to the peptidase A1 family.</text>
</comment>
<comment type="caution">
    <text evidence="15">Lacks conserved residue(s) required for the propagation of feature annotation.</text>
</comment>
<evidence type="ECO:0000256" key="14">
    <source>
        <dbReference type="PROSITE-ProRule" id="PRU00023"/>
    </source>
</evidence>
<dbReference type="Gene3D" id="2.40.70.10">
    <property type="entry name" value="Acid Proteases"/>
    <property type="match status" value="1"/>
</dbReference>
<proteinExistence type="inferred from homology"/>
<keyword evidence="9 15" id="KW-0630">Potassium</keyword>
<keyword evidence="10 15" id="KW-1133">Transmembrane helix</keyword>
<dbReference type="AlphaFoldDB" id="A0A811QNS3"/>
<keyword evidence="14" id="KW-0040">ANK repeat</keyword>
<keyword evidence="11 15" id="KW-0406">Ion transport</keyword>
<dbReference type="GO" id="GO:0004190">
    <property type="term" value="F:aspartic-type endopeptidase activity"/>
    <property type="evidence" value="ECO:0007669"/>
    <property type="project" value="InterPro"/>
</dbReference>
<evidence type="ECO:0000259" key="16">
    <source>
        <dbReference type="PROSITE" id="PS50042"/>
    </source>
</evidence>
<feature type="repeat" description="ANK" evidence="14">
    <location>
        <begin position="836"/>
        <end position="868"/>
    </location>
</feature>
<keyword evidence="5 15" id="KW-0633">Potassium transport</keyword>
<dbReference type="SMART" id="SM00100">
    <property type="entry name" value="cNMP"/>
    <property type="match status" value="1"/>
</dbReference>
<evidence type="ECO:0000256" key="2">
    <source>
        <dbReference type="ARBA" id="ARBA00007447"/>
    </source>
</evidence>
<dbReference type="CDD" id="cd00038">
    <property type="entry name" value="CAP_ED"/>
    <property type="match status" value="1"/>
</dbReference>